<gene>
    <name evidence="2" type="ORF">GA0070560_1174</name>
</gene>
<protein>
    <recommendedName>
        <fullName evidence="4">DUF3558 domain-containing protein</fullName>
    </recommendedName>
</protein>
<evidence type="ECO:0008006" key="4">
    <source>
        <dbReference type="Google" id="ProtNLM"/>
    </source>
</evidence>
<dbReference type="AlphaFoldDB" id="A0A1C5IV62"/>
<proteinExistence type="predicted"/>
<sequence length="192" mass="20148">MICVNTMAITRRYGVQLLVVACALTTVGCGGPDDTRAPAGEATAVSSGSQSARPAESARDEEATAVAVCELLTIAEAGDLFGTAATVDSGEESTRECVWVGRDGAMHQLHLQVYTGRSFYSPARWGGTGEPVTGLGDEAFLIRSSPLGVTAGTRDGEQVVFLNYQILLSANAKPAQRADNVTRLLRTAVDRL</sequence>
<dbReference type="Proteomes" id="UP000199408">
    <property type="component" value="Unassembled WGS sequence"/>
</dbReference>
<evidence type="ECO:0000313" key="3">
    <source>
        <dbReference type="Proteomes" id="UP000199408"/>
    </source>
</evidence>
<feature type="region of interest" description="Disordered" evidence="1">
    <location>
        <begin position="38"/>
        <end position="59"/>
    </location>
</feature>
<accession>A0A1C5IV62</accession>
<evidence type="ECO:0000256" key="1">
    <source>
        <dbReference type="SAM" id="MobiDB-lite"/>
    </source>
</evidence>
<dbReference type="STRING" id="47864.GA0070560_1174"/>
<reference evidence="3" key="1">
    <citation type="submission" date="2016-06" db="EMBL/GenBank/DDBJ databases">
        <authorList>
            <person name="Varghese N."/>
        </authorList>
    </citation>
    <scope>NUCLEOTIDE SEQUENCE [LARGE SCALE GENOMIC DNA]</scope>
    <source>
        <strain evidence="3">DSM 43171</strain>
    </source>
</reference>
<organism evidence="2 3">
    <name type="scientific">Micromonospora halophytica</name>
    <dbReference type="NCBI Taxonomy" id="47864"/>
    <lineage>
        <taxon>Bacteria</taxon>
        <taxon>Bacillati</taxon>
        <taxon>Actinomycetota</taxon>
        <taxon>Actinomycetes</taxon>
        <taxon>Micromonosporales</taxon>
        <taxon>Micromonosporaceae</taxon>
        <taxon>Micromonospora</taxon>
    </lineage>
</organism>
<name>A0A1C5IV62_9ACTN</name>
<keyword evidence="3" id="KW-1185">Reference proteome</keyword>
<evidence type="ECO:0000313" key="2">
    <source>
        <dbReference type="EMBL" id="SCG62212.1"/>
    </source>
</evidence>
<dbReference type="InterPro" id="IPR024520">
    <property type="entry name" value="DUF3558"/>
</dbReference>
<dbReference type="EMBL" id="FMDN01000017">
    <property type="protein sequence ID" value="SCG62212.1"/>
    <property type="molecule type" value="Genomic_DNA"/>
</dbReference>
<dbReference type="Pfam" id="PF12079">
    <property type="entry name" value="DUF3558"/>
    <property type="match status" value="1"/>
</dbReference>